<dbReference type="Proteomes" id="UP000326924">
    <property type="component" value="Unassembled WGS sequence"/>
</dbReference>
<dbReference type="OrthoDB" id="5401962at2759"/>
<name>A0A5J5FA27_9PEZI</name>
<dbReference type="InParanoid" id="A0A5J5FA27"/>
<dbReference type="Gene3D" id="3.30.420.10">
    <property type="entry name" value="Ribonuclease H-like superfamily/Ribonuclease H"/>
    <property type="match status" value="1"/>
</dbReference>
<gene>
    <name evidence="1" type="ORF">FN846DRAFT_929145</name>
</gene>
<keyword evidence="2" id="KW-1185">Reference proteome</keyword>
<evidence type="ECO:0000313" key="2">
    <source>
        <dbReference type="Proteomes" id="UP000326924"/>
    </source>
</evidence>
<dbReference type="InterPro" id="IPR036397">
    <property type="entry name" value="RNaseH_sf"/>
</dbReference>
<dbReference type="EMBL" id="VXIS01000013">
    <property type="protein sequence ID" value="KAA8913667.1"/>
    <property type="molecule type" value="Genomic_DNA"/>
</dbReference>
<reference evidence="1 2" key="1">
    <citation type="submission" date="2019-09" db="EMBL/GenBank/DDBJ databases">
        <title>Draft genome of the ectomycorrhizal ascomycete Sphaerosporella brunnea.</title>
        <authorList>
            <consortium name="DOE Joint Genome Institute"/>
            <person name="Benucci G.M."/>
            <person name="Marozzi G."/>
            <person name="Antonielli L."/>
            <person name="Sanchez S."/>
            <person name="Marco P."/>
            <person name="Wang X."/>
            <person name="Falini L.B."/>
            <person name="Barry K."/>
            <person name="Haridas S."/>
            <person name="Lipzen A."/>
            <person name="Labutti K."/>
            <person name="Grigoriev I.V."/>
            <person name="Murat C."/>
            <person name="Martin F."/>
            <person name="Albertini E."/>
            <person name="Donnini D."/>
            <person name="Bonito G."/>
        </authorList>
    </citation>
    <scope>NUCLEOTIDE SEQUENCE [LARGE SCALE GENOMIC DNA]</scope>
    <source>
        <strain evidence="1 2">Sb_GMNB300</strain>
    </source>
</reference>
<dbReference type="GO" id="GO:0003676">
    <property type="term" value="F:nucleic acid binding"/>
    <property type="evidence" value="ECO:0007669"/>
    <property type="project" value="InterPro"/>
</dbReference>
<organism evidence="1 2">
    <name type="scientific">Sphaerosporella brunnea</name>
    <dbReference type="NCBI Taxonomy" id="1250544"/>
    <lineage>
        <taxon>Eukaryota</taxon>
        <taxon>Fungi</taxon>
        <taxon>Dikarya</taxon>
        <taxon>Ascomycota</taxon>
        <taxon>Pezizomycotina</taxon>
        <taxon>Pezizomycetes</taxon>
        <taxon>Pezizales</taxon>
        <taxon>Pyronemataceae</taxon>
        <taxon>Sphaerosporella</taxon>
    </lineage>
</organism>
<accession>A0A5J5FA27</accession>
<evidence type="ECO:0000313" key="1">
    <source>
        <dbReference type="EMBL" id="KAA8913667.1"/>
    </source>
</evidence>
<dbReference type="AlphaFoldDB" id="A0A5J5FA27"/>
<protein>
    <submittedName>
        <fullName evidence="1">Uncharacterized protein</fullName>
    </submittedName>
</protein>
<comment type="caution">
    <text evidence="1">The sequence shown here is derived from an EMBL/GenBank/DDBJ whole genome shotgun (WGS) entry which is preliminary data.</text>
</comment>
<sequence>MRQGFDHNHGIPLAMFFPNNYHRLELPEKAKGLERCTDQRKMIKVCPTTLGRSGCDPSRDFQEQKSLLEEQILARNHEVIFYPKFHLFHCELNFVERYWCAAKYYVQEHCEYSLDGLRTVLPTALNSVSTVSINRYYNHCVRVIEAYSKGVDYDTKEFTARV</sequence>
<proteinExistence type="predicted"/>